<proteinExistence type="predicted"/>
<gene>
    <name evidence="1" type="ORF">ACFOHL_08410</name>
</gene>
<sequence length="82" mass="9418">MNESAQFDTQDEYVSQYFVGNSTNGGVVAPFFSMRKLRLVYNELMGSNDFEFTSFEDFKQNVLSSVAPQMELSKWQAIASRR</sequence>
<reference evidence="2" key="1">
    <citation type="journal article" date="2019" name="Int. J. Syst. Evol. Microbiol.">
        <title>The Global Catalogue of Microorganisms (GCM) 10K type strain sequencing project: providing services to taxonomists for standard genome sequencing and annotation.</title>
        <authorList>
            <consortium name="The Broad Institute Genomics Platform"/>
            <consortium name="The Broad Institute Genome Sequencing Center for Infectious Disease"/>
            <person name="Wu L."/>
            <person name="Ma J."/>
        </authorList>
    </citation>
    <scope>NUCLEOTIDE SEQUENCE [LARGE SCALE GENOMIC DNA]</scope>
    <source>
        <strain evidence="2">KCTC 52473</strain>
    </source>
</reference>
<accession>A0ABV7FQL6</accession>
<evidence type="ECO:0000313" key="1">
    <source>
        <dbReference type="EMBL" id="MFC3121644.1"/>
    </source>
</evidence>
<protein>
    <submittedName>
        <fullName evidence="1">Uncharacterized protein</fullName>
    </submittedName>
</protein>
<name>A0ABV7FQL6_9ALTE</name>
<organism evidence="1 2">
    <name type="scientific">Agaribacter flavus</name>
    <dbReference type="NCBI Taxonomy" id="1902781"/>
    <lineage>
        <taxon>Bacteria</taxon>
        <taxon>Pseudomonadati</taxon>
        <taxon>Pseudomonadota</taxon>
        <taxon>Gammaproteobacteria</taxon>
        <taxon>Alteromonadales</taxon>
        <taxon>Alteromonadaceae</taxon>
        <taxon>Agaribacter</taxon>
    </lineage>
</organism>
<keyword evidence="2" id="KW-1185">Reference proteome</keyword>
<dbReference type="EMBL" id="JBHRSW010000014">
    <property type="protein sequence ID" value="MFC3121644.1"/>
    <property type="molecule type" value="Genomic_DNA"/>
</dbReference>
<dbReference type="Proteomes" id="UP001595478">
    <property type="component" value="Unassembled WGS sequence"/>
</dbReference>
<comment type="caution">
    <text evidence="1">The sequence shown here is derived from an EMBL/GenBank/DDBJ whole genome shotgun (WGS) entry which is preliminary data.</text>
</comment>
<evidence type="ECO:0000313" key="2">
    <source>
        <dbReference type="Proteomes" id="UP001595478"/>
    </source>
</evidence>
<dbReference type="RefSeq" id="WP_376919780.1">
    <property type="nucleotide sequence ID" value="NZ_JBHRSW010000014.1"/>
</dbReference>